<accession>A0AAD6U0U2</accession>
<gene>
    <name evidence="1" type="ORF">B0H15DRAFT_803834</name>
</gene>
<reference evidence="1" key="1">
    <citation type="submission" date="2023-03" db="EMBL/GenBank/DDBJ databases">
        <title>Massive genome expansion in bonnet fungi (Mycena s.s.) driven by repeated elements and novel gene families across ecological guilds.</title>
        <authorList>
            <consortium name="Lawrence Berkeley National Laboratory"/>
            <person name="Harder C.B."/>
            <person name="Miyauchi S."/>
            <person name="Viragh M."/>
            <person name="Kuo A."/>
            <person name="Thoen E."/>
            <person name="Andreopoulos B."/>
            <person name="Lu D."/>
            <person name="Skrede I."/>
            <person name="Drula E."/>
            <person name="Henrissat B."/>
            <person name="Morin E."/>
            <person name="Kohler A."/>
            <person name="Barry K."/>
            <person name="LaButti K."/>
            <person name="Morin E."/>
            <person name="Salamov A."/>
            <person name="Lipzen A."/>
            <person name="Mereny Z."/>
            <person name="Hegedus B."/>
            <person name="Baldrian P."/>
            <person name="Stursova M."/>
            <person name="Weitz H."/>
            <person name="Taylor A."/>
            <person name="Grigoriev I.V."/>
            <person name="Nagy L.G."/>
            <person name="Martin F."/>
            <person name="Kauserud H."/>
        </authorList>
    </citation>
    <scope>NUCLEOTIDE SEQUENCE</scope>
    <source>
        <strain evidence="1">CBHHK173m</strain>
    </source>
</reference>
<keyword evidence="2" id="KW-1185">Reference proteome</keyword>
<protein>
    <submittedName>
        <fullName evidence="1">Uncharacterized protein</fullName>
    </submittedName>
</protein>
<dbReference type="EMBL" id="JARJCN010000052">
    <property type="protein sequence ID" value="KAJ7080907.1"/>
    <property type="molecule type" value="Genomic_DNA"/>
</dbReference>
<dbReference type="Proteomes" id="UP001222325">
    <property type="component" value="Unassembled WGS sequence"/>
</dbReference>
<sequence length="511" mass="55549">MRTRASLRRSRRGLGSPRLVAVPSLSRHSRCTMQVAWRGAVEDEGDSKYIRNIRGLMPAGPPLRALRHTTCMCHLTLEIAHHAETRIVRVLGGAHGPRAVFLGSRAAPGRRWRGRGRGARRSSPYPIPSCSLASPRGARVHLLCRRRRLAPGRALAHASGQLALAPRRAAGARHSRHGLPVTAALRYFATLALPSPGTESTPAAMLNQAAPPAATLHRKPCTDDLVYLRVFLHRARGGGGGDGVHTGGVQMMGAVGMLRGGGHNGNNGGSLQFMQTVRAPGAAAEEVESGSNSDLVSMVTRSSRHVILHVTATTLLSTTILARSPSALCVGRFLTAPDRRSRTDGTHWAPPPIHRLCVDCWKNDILYERASMSAVPRDRERRITQNECHRVGCVHGVGLKLRPEIVGMRVRSTKRGRRLRRVYADATQKGACDVVLPGFFIDTVASESLSIPFTVVTGRSVCQRGRLQTTPPRKQLRAPLYFNVPTLAVHSVDYGTAVVSYPNIYFIQSKE</sequence>
<evidence type="ECO:0000313" key="2">
    <source>
        <dbReference type="Proteomes" id="UP001222325"/>
    </source>
</evidence>
<dbReference type="AlphaFoldDB" id="A0AAD6U0U2"/>
<evidence type="ECO:0000313" key="1">
    <source>
        <dbReference type="EMBL" id="KAJ7080907.1"/>
    </source>
</evidence>
<proteinExistence type="predicted"/>
<organism evidence="1 2">
    <name type="scientific">Mycena belliarum</name>
    <dbReference type="NCBI Taxonomy" id="1033014"/>
    <lineage>
        <taxon>Eukaryota</taxon>
        <taxon>Fungi</taxon>
        <taxon>Dikarya</taxon>
        <taxon>Basidiomycota</taxon>
        <taxon>Agaricomycotina</taxon>
        <taxon>Agaricomycetes</taxon>
        <taxon>Agaricomycetidae</taxon>
        <taxon>Agaricales</taxon>
        <taxon>Marasmiineae</taxon>
        <taxon>Mycenaceae</taxon>
        <taxon>Mycena</taxon>
    </lineage>
</organism>
<comment type="caution">
    <text evidence="1">The sequence shown here is derived from an EMBL/GenBank/DDBJ whole genome shotgun (WGS) entry which is preliminary data.</text>
</comment>
<name>A0AAD6U0U2_9AGAR</name>